<evidence type="ECO:0000313" key="2">
    <source>
        <dbReference type="Proteomes" id="UP000291116"/>
    </source>
</evidence>
<dbReference type="Proteomes" id="UP000291116">
    <property type="component" value="Unassembled WGS sequence"/>
</dbReference>
<gene>
    <name evidence="1" type="ORF">PSNMU_V1.4_AUG-EV-PASAV3_0095920</name>
</gene>
<dbReference type="EMBL" id="CAACVS010000459">
    <property type="protein sequence ID" value="VEU42611.1"/>
    <property type="molecule type" value="Genomic_DNA"/>
</dbReference>
<protein>
    <submittedName>
        <fullName evidence="1">Uncharacterized protein</fullName>
    </submittedName>
</protein>
<evidence type="ECO:0000313" key="1">
    <source>
        <dbReference type="EMBL" id="VEU42611.1"/>
    </source>
</evidence>
<accession>A0A448ZKQ2</accession>
<keyword evidence="2" id="KW-1185">Reference proteome</keyword>
<dbReference type="AlphaFoldDB" id="A0A448ZKQ2"/>
<organism evidence="1 2">
    <name type="scientific">Pseudo-nitzschia multistriata</name>
    <dbReference type="NCBI Taxonomy" id="183589"/>
    <lineage>
        <taxon>Eukaryota</taxon>
        <taxon>Sar</taxon>
        <taxon>Stramenopiles</taxon>
        <taxon>Ochrophyta</taxon>
        <taxon>Bacillariophyta</taxon>
        <taxon>Bacillariophyceae</taxon>
        <taxon>Bacillariophycidae</taxon>
        <taxon>Bacillariales</taxon>
        <taxon>Bacillariaceae</taxon>
        <taxon>Pseudo-nitzschia</taxon>
    </lineage>
</organism>
<reference evidence="1 2" key="1">
    <citation type="submission" date="2019-01" db="EMBL/GenBank/DDBJ databases">
        <authorList>
            <person name="Ferrante I. M."/>
        </authorList>
    </citation>
    <scope>NUCLEOTIDE SEQUENCE [LARGE SCALE GENOMIC DNA]</scope>
    <source>
        <strain evidence="1 2">B856</strain>
    </source>
</reference>
<proteinExistence type="predicted"/>
<name>A0A448ZKQ2_9STRA</name>
<sequence>MFDNEKKKWNAPPPLYDCIVPSETKKRIDLNGTNNNTSTTTFHQYMTISKNDVVDSRQQHQQQNSKYEDSPFGRIYSLSQLIQRFGIHK</sequence>